<organism evidence="1 2">
    <name type="scientific">Mucilaginibacter oryzae</name>
    <dbReference type="NCBI Taxonomy" id="468058"/>
    <lineage>
        <taxon>Bacteria</taxon>
        <taxon>Pseudomonadati</taxon>
        <taxon>Bacteroidota</taxon>
        <taxon>Sphingobacteriia</taxon>
        <taxon>Sphingobacteriales</taxon>
        <taxon>Sphingobacteriaceae</taxon>
        <taxon>Mucilaginibacter</taxon>
    </lineage>
</organism>
<dbReference type="RefSeq" id="WP_109609464.1">
    <property type="nucleotide sequence ID" value="NZ_QGHA01000009.1"/>
</dbReference>
<comment type="caution">
    <text evidence="1">The sequence shown here is derived from an EMBL/GenBank/DDBJ whole genome shotgun (WGS) entry which is preliminary data.</text>
</comment>
<name>A0A316HA40_9SPHI</name>
<proteinExistence type="predicted"/>
<evidence type="ECO:0008006" key="3">
    <source>
        <dbReference type="Google" id="ProtNLM"/>
    </source>
</evidence>
<keyword evidence="2" id="KW-1185">Reference proteome</keyword>
<evidence type="ECO:0000313" key="1">
    <source>
        <dbReference type="EMBL" id="PWK74268.1"/>
    </source>
</evidence>
<dbReference type="Proteomes" id="UP000245678">
    <property type="component" value="Unassembled WGS sequence"/>
</dbReference>
<accession>A0A316HA40</accession>
<sequence>MELEITEHFKSLNLDVRKSGDARFSDQKCTPDVVSIIADCVVNIRLGEPLMPFTVKDIWDSNYFNKHVKAVFNKPSAQNPTTKSEYDKFIQQPLRLLAYANVLKIERRGNTNHYTINNGELLDYIALKDRNAYVFLSAYFSKVLGDSGMLRYFDEYRDKYLAGKLKQSDFDSLKYRFQTFMTGNTRIDGTTEVNRIFPKILNVYACENSLPGSAKGKMTAHPFSYSDLMYNRPNWRDGNKNKQISRQEAIIEVSKLPVTNVSWDNYLIQKAITNIKRWHPDSEVKDQWSYGEATQVHHIFPANEFPLLAHYVENLIRLTPTQHNTKAHPSNNTRIVDRDYQSVCVIAKSHSIENSIKAFGERFYKKSSFVYVVNTGLNLETVSELKPDLTFNELRNKIIHIYNNS</sequence>
<evidence type="ECO:0000313" key="2">
    <source>
        <dbReference type="Proteomes" id="UP000245678"/>
    </source>
</evidence>
<gene>
    <name evidence="1" type="ORF">LX99_04070</name>
</gene>
<dbReference type="EMBL" id="QGHA01000009">
    <property type="protein sequence ID" value="PWK74268.1"/>
    <property type="molecule type" value="Genomic_DNA"/>
</dbReference>
<reference evidence="1 2" key="1">
    <citation type="submission" date="2018-05" db="EMBL/GenBank/DDBJ databases">
        <title>Genomic Encyclopedia of Archaeal and Bacterial Type Strains, Phase II (KMG-II): from individual species to whole genera.</title>
        <authorList>
            <person name="Goeker M."/>
        </authorList>
    </citation>
    <scope>NUCLEOTIDE SEQUENCE [LARGE SCALE GENOMIC DNA]</scope>
    <source>
        <strain evidence="1 2">DSM 19975</strain>
    </source>
</reference>
<dbReference type="AlphaFoldDB" id="A0A316HA40"/>
<protein>
    <recommendedName>
        <fullName evidence="3">Restriction endonuclease</fullName>
    </recommendedName>
</protein>